<protein>
    <recommendedName>
        <fullName evidence="1">Heparan sulphate-N-deacetylase deacetylase domain-containing protein</fullName>
    </recommendedName>
</protein>
<dbReference type="EMBL" id="UYYB01004409">
    <property type="protein sequence ID" value="VDM67039.1"/>
    <property type="molecule type" value="Genomic_DNA"/>
</dbReference>
<dbReference type="Pfam" id="PF12062">
    <property type="entry name" value="HSNSD-CE"/>
    <property type="match status" value="1"/>
</dbReference>
<proteinExistence type="predicted"/>
<dbReference type="AlphaFoldDB" id="A0A3P7IJJ8"/>
<dbReference type="InterPro" id="IPR021930">
    <property type="entry name" value="Heparan_SO4_deacetylase_dom"/>
</dbReference>
<sequence length="187" mass="21382">MLVCSLQVWKVEVTATEEYPHFKPASERKGFIHLNVSVLPRQTCGLYTHTQFFHNYPGGFAKLASLIYGGDLFFTILLNPVSLVGCVKILVQVSIFMTHQQNFAHDRLALYTFHNLVRFIQCWTNIRLHWQNPVLTAKMYFSLMPQEKLPVWSNPCSDPRHKAILPPSLNCSNLTLPNTLIVGPQKT</sequence>
<keyword evidence="3" id="KW-1185">Reference proteome</keyword>
<name>A0A3P7IJJ8_STRVU</name>
<evidence type="ECO:0000313" key="3">
    <source>
        <dbReference type="Proteomes" id="UP000270094"/>
    </source>
</evidence>
<dbReference type="Proteomes" id="UP000270094">
    <property type="component" value="Unassembled WGS sequence"/>
</dbReference>
<dbReference type="GO" id="GO:0016787">
    <property type="term" value="F:hydrolase activity"/>
    <property type="evidence" value="ECO:0007669"/>
    <property type="project" value="InterPro"/>
</dbReference>
<gene>
    <name evidence="2" type="ORF">SVUK_LOCUS2037</name>
</gene>
<reference evidence="2 3" key="1">
    <citation type="submission" date="2018-11" db="EMBL/GenBank/DDBJ databases">
        <authorList>
            <consortium name="Pathogen Informatics"/>
        </authorList>
    </citation>
    <scope>NUCLEOTIDE SEQUENCE [LARGE SCALE GENOMIC DNA]</scope>
</reference>
<evidence type="ECO:0000259" key="1">
    <source>
        <dbReference type="Pfam" id="PF12062"/>
    </source>
</evidence>
<dbReference type="OrthoDB" id="8958249at2759"/>
<dbReference type="GO" id="GO:0015016">
    <property type="term" value="F:heparan sulfate N-sulfotransferase activity"/>
    <property type="evidence" value="ECO:0007669"/>
    <property type="project" value="InterPro"/>
</dbReference>
<evidence type="ECO:0000313" key="2">
    <source>
        <dbReference type="EMBL" id="VDM67039.1"/>
    </source>
</evidence>
<organism evidence="2 3">
    <name type="scientific">Strongylus vulgaris</name>
    <name type="common">Blood worm</name>
    <dbReference type="NCBI Taxonomy" id="40348"/>
    <lineage>
        <taxon>Eukaryota</taxon>
        <taxon>Metazoa</taxon>
        <taxon>Ecdysozoa</taxon>
        <taxon>Nematoda</taxon>
        <taxon>Chromadorea</taxon>
        <taxon>Rhabditida</taxon>
        <taxon>Rhabditina</taxon>
        <taxon>Rhabditomorpha</taxon>
        <taxon>Strongyloidea</taxon>
        <taxon>Strongylidae</taxon>
        <taxon>Strongylus</taxon>
    </lineage>
</organism>
<feature type="non-terminal residue" evidence="2">
    <location>
        <position position="187"/>
    </location>
</feature>
<feature type="domain" description="Heparan sulphate-N-deacetylase deacetylase" evidence="1">
    <location>
        <begin position="7"/>
        <end position="73"/>
    </location>
</feature>
<accession>A0A3P7IJJ8</accession>